<dbReference type="PANTHER" id="PTHR19879:SF9">
    <property type="entry name" value="TRANSCRIPTION INITIATION FACTOR TFIID SUBUNIT 5"/>
    <property type="match status" value="1"/>
</dbReference>
<evidence type="ECO:0000256" key="1">
    <source>
        <dbReference type="ARBA" id="ARBA00022574"/>
    </source>
</evidence>
<dbReference type="Proteomes" id="UP001500630">
    <property type="component" value="Unassembled WGS sequence"/>
</dbReference>
<dbReference type="Pfam" id="PF00400">
    <property type="entry name" value="WD40"/>
    <property type="match status" value="4"/>
</dbReference>
<dbReference type="InterPro" id="IPR019775">
    <property type="entry name" value="WD40_repeat_CS"/>
</dbReference>
<dbReference type="Gene3D" id="2.130.10.10">
    <property type="entry name" value="YVTN repeat-like/Quinoprotein amine dehydrogenase"/>
    <property type="match status" value="4"/>
</dbReference>
<evidence type="ECO:0000313" key="5">
    <source>
        <dbReference type="Proteomes" id="UP001500630"/>
    </source>
</evidence>
<accession>A0ABP6ZNB8</accession>
<evidence type="ECO:0008006" key="6">
    <source>
        <dbReference type="Google" id="ProtNLM"/>
    </source>
</evidence>
<reference evidence="5" key="1">
    <citation type="journal article" date="2019" name="Int. J. Syst. Evol. Microbiol.">
        <title>The Global Catalogue of Microorganisms (GCM) 10K type strain sequencing project: providing services to taxonomists for standard genome sequencing and annotation.</title>
        <authorList>
            <consortium name="The Broad Institute Genomics Platform"/>
            <consortium name="The Broad Institute Genome Sequencing Center for Infectious Disease"/>
            <person name="Wu L."/>
            <person name="Ma J."/>
        </authorList>
    </citation>
    <scope>NUCLEOTIDE SEQUENCE [LARGE SCALE GENOMIC DNA]</scope>
    <source>
        <strain evidence="5">JCM 17326</strain>
    </source>
</reference>
<dbReference type="SMART" id="SM00320">
    <property type="entry name" value="WD40"/>
    <property type="match status" value="9"/>
</dbReference>
<feature type="repeat" description="WD" evidence="3">
    <location>
        <begin position="510"/>
        <end position="551"/>
    </location>
</feature>
<feature type="repeat" description="WD" evidence="3">
    <location>
        <begin position="370"/>
        <end position="404"/>
    </location>
</feature>
<comment type="caution">
    <text evidence="4">The sequence shown here is derived from an EMBL/GenBank/DDBJ whole genome shotgun (WGS) entry which is preliminary data.</text>
</comment>
<evidence type="ECO:0000313" key="4">
    <source>
        <dbReference type="EMBL" id="GAA3612464.1"/>
    </source>
</evidence>
<dbReference type="SUPFAM" id="SSF50978">
    <property type="entry name" value="WD40 repeat-like"/>
    <property type="match status" value="1"/>
</dbReference>
<keyword evidence="1 3" id="KW-0853">WD repeat</keyword>
<keyword evidence="2" id="KW-0677">Repeat</keyword>
<dbReference type="RefSeq" id="WP_345576239.1">
    <property type="nucleotide sequence ID" value="NZ_BAABDQ010000048.1"/>
</dbReference>
<gene>
    <name evidence="4" type="ORF">GCM10022419_116850</name>
</gene>
<dbReference type="InterPro" id="IPR015943">
    <property type="entry name" value="WD40/YVTN_repeat-like_dom_sf"/>
</dbReference>
<name>A0ABP6ZNB8_9ACTN</name>
<feature type="repeat" description="WD" evidence="3">
    <location>
        <begin position="632"/>
        <end position="672"/>
    </location>
</feature>
<organism evidence="4 5">
    <name type="scientific">Nonomuraea rosea</name>
    <dbReference type="NCBI Taxonomy" id="638574"/>
    <lineage>
        <taxon>Bacteria</taxon>
        <taxon>Bacillati</taxon>
        <taxon>Actinomycetota</taxon>
        <taxon>Actinomycetes</taxon>
        <taxon>Streptosporangiales</taxon>
        <taxon>Streptosporangiaceae</taxon>
        <taxon>Nonomuraea</taxon>
    </lineage>
</organism>
<dbReference type="InterPro" id="IPR001680">
    <property type="entry name" value="WD40_rpt"/>
</dbReference>
<dbReference type="InterPro" id="IPR011047">
    <property type="entry name" value="Quinoprotein_ADH-like_sf"/>
</dbReference>
<dbReference type="EMBL" id="BAABDQ010000048">
    <property type="protein sequence ID" value="GAA3612464.1"/>
    <property type="molecule type" value="Genomic_DNA"/>
</dbReference>
<dbReference type="PROSITE" id="PS50294">
    <property type="entry name" value="WD_REPEATS_REGION"/>
    <property type="match status" value="1"/>
</dbReference>
<dbReference type="PROSITE" id="PS00678">
    <property type="entry name" value="WD_REPEATS_1"/>
    <property type="match status" value="1"/>
</dbReference>
<dbReference type="PANTHER" id="PTHR19879">
    <property type="entry name" value="TRANSCRIPTION INITIATION FACTOR TFIID"/>
    <property type="match status" value="1"/>
</dbReference>
<sequence>MSLSDPYALADVAAKLWRFGLPAVEEDLARTGGPMAGALLRALARAAHLLARAESKKELSDALVLRLTGAPELASMVDSCRATQPGIGLTSRWAMPDQPAPALIRILDGREGDAERCIWSPTGSWLMSISGAVQSSQQHTVRLWDPRTWRPGPTFDHGAGWPNRIDDGVLPSSGEWLATCAAGAVWIWDTVSGELRGMFEGRLVAAAPDGAWLAIGYPTQPTTTGSPGRIALYRMPDGQHLDTFPWHPGTATRATTSSASGWIVTADDGRLRLREMPRGQVRREFNVGGDHIGKVVSAPDASWLAAEIGSYPSRTRVWDTVTGEVRATFACRLGPVHAVTPDGSWIAATPEENRTVLLDTTGTRSAPIPLGEHSSLVTSYAVSPDSARLATGCRDGTIWLWDLSIGVADQRRDPRRAPLSSCATAPDGSWLATTDGNGVWSGQGGIAIWDVTTGQRHREFGSGRYDSCIAAPDGTWLATADVDNVLIWDMNTGRLRHRIECPVRQGEVLSSAYKNYVVDLAVAPDGTWLATACEDGTVRLLDVATGQTRDILEHPAIDGRMLRCVVAADASWLGYSGVGGTVIHDLSNGTSRKADSAGRLLDVSPDGSLLASEQGFDVRVWAAATGETRYVLRGHTDFAKACRWSPDGSRLASIGDQTVRIWAAASGEVETTIRLYTTPTDCCWLPDTRSLAVTSQQGLHLFDLTRMPNST</sequence>
<protein>
    <recommendedName>
        <fullName evidence="6">WD40 repeat domain-containing protein</fullName>
    </recommendedName>
</protein>
<dbReference type="SUPFAM" id="SSF50998">
    <property type="entry name" value="Quinoprotein alcohol dehydrogenase-like"/>
    <property type="match status" value="1"/>
</dbReference>
<evidence type="ECO:0000256" key="2">
    <source>
        <dbReference type="ARBA" id="ARBA00022737"/>
    </source>
</evidence>
<dbReference type="InterPro" id="IPR036322">
    <property type="entry name" value="WD40_repeat_dom_sf"/>
</dbReference>
<evidence type="ECO:0000256" key="3">
    <source>
        <dbReference type="PROSITE-ProRule" id="PRU00221"/>
    </source>
</evidence>
<proteinExistence type="predicted"/>
<dbReference type="PROSITE" id="PS50082">
    <property type="entry name" value="WD_REPEATS_2"/>
    <property type="match status" value="3"/>
</dbReference>
<keyword evidence="5" id="KW-1185">Reference proteome</keyword>